<dbReference type="AlphaFoldDB" id="A0A6A5C2Y7"/>
<dbReference type="GeneID" id="68120115"/>
<name>A0A6A5C2Y7_NAEFO</name>
<organism evidence="1 2">
    <name type="scientific">Naegleria fowleri</name>
    <name type="common">Brain eating amoeba</name>
    <dbReference type="NCBI Taxonomy" id="5763"/>
    <lineage>
        <taxon>Eukaryota</taxon>
        <taxon>Discoba</taxon>
        <taxon>Heterolobosea</taxon>
        <taxon>Tetramitia</taxon>
        <taxon>Eutetramitia</taxon>
        <taxon>Vahlkampfiidae</taxon>
        <taxon>Naegleria</taxon>
    </lineage>
</organism>
<protein>
    <submittedName>
        <fullName evidence="1">Uncharacterized protein</fullName>
    </submittedName>
</protein>
<proteinExistence type="predicted"/>
<dbReference type="OrthoDB" id="19610at2759"/>
<reference evidence="1 2" key="1">
    <citation type="journal article" date="2019" name="Sci. Rep.">
        <title>Nanopore sequencing improves the draft genome of the human pathogenic amoeba Naegleria fowleri.</title>
        <authorList>
            <person name="Liechti N."/>
            <person name="Schurch N."/>
            <person name="Bruggmann R."/>
            <person name="Wittwer M."/>
        </authorList>
    </citation>
    <scope>NUCLEOTIDE SEQUENCE [LARGE SCALE GENOMIC DNA]</scope>
    <source>
        <strain evidence="1 2">ATCC 30894</strain>
    </source>
</reference>
<dbReference type="VEuPathDB" id="AmoebaDB:FDP41_012900"/>
<dbReference type="VEuPathDB" id="AmoebaDB:NF0098190"/>
<dbReference type="Proteomes" id="UP000444721">
    <property type="component" value="Unassembled WGS sequence"/>
</dbReference>
<sequence length="535" mass="62829">MKKTSSSSVSRVLDFQMKLARYTEKQLNLALKVSNFQQTQLIEILFDNLTQSIDSEYQSQLSLIANTPFPPSPHIFQKSQSSQHSNDLHDSNHKIYQIPSSPSTTVLYSTKYFYHILADYYYNNPHESEKLQRICLALLTNQYLPSIFALLFYRWMFDINSQSLSLIHINIFLKGVNRLFWSDVQNKTLKYASLYRFIQNEVLLHGDFSSFFDPINPYSSFHTMKHYIDNNSEDDVYVTPDLDSKDLENVMKSPVMDEFKDIRSSSQSVDDDETIVNIQNVIQTKKIDLISLIAKYYFYYENRDSRYKLKPYIIQLSKKCAMDPSESLLFNEMEKKNRKYNSNSQIDHFSNLSTLDEKLNFMFVLICDMFVNENIAFLSHVSDEEIILSLLTRFKLFSELEITSRTLVKLQAAIYAFTRPGTPYFPSRAVRHKATSTLDELFPSGKYARWWLSTSFRLLYYGWPMSLLNWVKNKCCQILQTPVQVWEFLTRQFIFEPPQLTLQYDGRLCIDESSELSSTDEEEDDHTTYSITFNK</sequence>
<dbReference type="VEuPathDB" id="AmoebaDB:NfTy_079520"/>
<dbReference type="EMBL" id="VFQX01000016">
    <property type="protein sequence ID" value="KAF0981112.1"/>
    <property type="molecule type" value="Genomic_DNA"/>
</dbReference>
<dbReference type="PANTHER" id="PTHR48146:SF2">
    <property type="entry name" value="K-STIMULATED PYROPHOSPHATE-ENERGIZED SODIUM PUMP PROTEIN"/>
    <property type="match status" value="1"/>
</dbReference>
<keyword evidence="2" id="KW-1185">Reference proteome</keyword>
<dbReference type="OMA" id="DMIVQLW"/>
<evidence type="ECO:0000313" key="1">
    <source>
        <dbReference type="EMBL" id="KAF0981112.1"/>
    </source>
</evidence>
<dbReference type="PANTHER" id="PTHR48146">
    <property type="entry name" value="K-STIMULATED PYROPHOSPHATE-ENERGIZED SODIUM PUMP PROTEIN"/>
    <property type="match status" value="1"/>
</dbReference>
<gene>
    <name evidence="1" type="ORF">FDP41_012900</name>
</gene>
<accession>A0A6A5C2Y7</accession>
<dbReference type="RefSeq" id="XP_044565825.1">
    <property type="nucleotide sequence ID" value="XM_044703471.1"/>
</dbReference>
<evidence type="ECO:0000313" key="2">
    <source>
        <dbReference type="Proteomes" id="UP000444721"/>
    </source>
</evidence>
<comment type="caution">
    <text evidence="1">The sequence shown here is derived from an EMBL/GenBank/DDBJ whole genome shotgun (WGS) entry which is preliminary data.</text>
</comment>